<sequence length="535" mass="61111">MGKSKKAKRVLEKKISSSNGSSNPFDSIRRQTPKVSIHASKARRTKVVRRSAEDAIFSHTLPRRSQKLDLFNLNQPLSLTHNYAPIEDHYEDSVSENSEDDFRYNGEPQGFAQALQEHKQRRAVEKIEKSAQRELLSKLDLAFNDLDMHSFIRSRRGTPSISSNPATSTVSKQTDKFSENLRKLMAAPVQSRDGSDLLRQLYAAPDIKTKCEIAKKFMDNRHIATDTANKTIVEIARPLSALMSTQSGYQEFGTYIDTFTAFVHYLCQHSPKEYHAYFSNFLKGVYVSFEKADELSLEALIVLYLLIKVMKVGTALYRGGLIVLERMMATCAPEQDDESRVRLLIVTAYSSTLDSGLYMPFFFKLAMKICVSWHKSKPKAVDTVLDMVVVSLKLLAQRGCHVYPICLHIISPNIGDLAYSSPKLERLKTVAEQYSNVELVPNVLDVYKRPVVDLQVPNFDTKSSRQLTKDPTVKREKAQYKVLKREFIQTAAAEAKYRSLELQQRRAKTREKYRKVLRDAMVEQEELRKEFTKPT</sequence>
<feature type="region of interest" description="Disordered" evidence="1">
    <location>
        <begin position="1"/>
        <end position="38"/>
    </location>
</feature>
<dbReference type="AlphaFoldDB" id="A0A9W5WUI6"/>
<protein>
    <submittedName>
        <fullName evidence="2">Remorin family protein isoform 3, putative</fullName>
    </submittedName>
</protein>
<organism evidence="2 3">
    <name type="scientific">Babesia ovis</name>
    <dbReference type="NCBI Taxonomy" id="5869"/>
    <lineage>
        <taxon>Eukaryota</taxon>
        <taxon>Sar</taxon>
        <taxon>Alveolata</taxon>
        <taxon>Apicomplexa</taxon>
        <taxon>Aconoidasida</taxon>
        <taxon>Piroplasmida</taxon>
        <taxon>Babesiidae</taxon>
        <taxon>Babesia</taxon>
    </lineage>
</organism>
<evidence type="ECO:0000313" key="2">
    <source>
        <dbReference type="EMBL" id="GFE53951.1"/>
    </source>
</evidence>
<accession>A0A9W5WUI6</accession>
<proteinExistence type="predicted"/>
<dbReference type="OrthoDB" id="361505at2759"/>
<name>A0A9W5WUI6_BABOV</name>
<keyword evidence="3" id="KW-1185">Reference proteome</keyword>
<evidence type="ECO:0000256" key="1">
    <source>
        <dbReference type="SAM" id="MobiDB-lite"/>
    </source>
</evidence>
<dbReference type="EMBL" id="BLIY01000008">
    <property type="protein sequence ID" value="GFE53951.1"/>
    <property type="molecule type" value="Genomic_DNA"/>
</dbReference>
<reference evidence="2" key="1">
    <citation type="submission" date="2019-12" db="EMBL/GenBank/DDBJ databases">
        <title>Genome sequence of Babesia ovis.</title>
        <authorList>
            <person name="Yamagishi J."/>
            <person name="Sevinc F."/>
            <person name="Xuan X."/>
        </authorList>
    </citation>
    <scope>NUCLEOTIDE SEQUENCE</scope>
    <source>
        <strain evidence="2">Selcuk</strain>
    </source>
</reference>
<dbReference type="Proteomes" id="UP001057455">
    <property type="component" value="Unassembled WGS sequence"/>
</dbReference>
<gene>
    <name evidence="2" type="ORF">BaOVIS_013550</name>
</gene>
<evidence type="ECO:0000313" key="3">
    <source>
        <dbReference type="Proteomes" id="UP001057455"/>
    </source>
</evidence>
<comment type="caution">
    <text evidence="2">The sequence shown here is derived from an EMBL/GenBank/DDBJ whole genome shotgun (WGS) entry which is preliminary data.</text>
</comment>